<proteinExistence type="predicted"/>
<accession>A0A183KNM9</accession>
<evidence type="ECO:0000313" key="1">
    <source>
        <dbReference type="WBParaSite" id="SCUD_0001666101-mRNA-1"/>
    </source>
</evidence>
<organism evidence="1">
    <name type="scientific">Schistosoma curassoni</name>
    <dbReference type="NCBI Taxonomy" id="6186"/>
    <lineage>
        <taxon>Eukaryota</taxon>
        <taxon>Metazoa</taxon>
        <taxon>Spiralia</taxon>
        <taxon>Lophotrochozoa</taxon>
        <taxon>Platyhelminthes</taxon>
        <taxon>Trematoda</taxon>
        <taxon>Digenea</taxon>
        <taxon>Strigeidida</taxon>
        <taxon>Schistosomatoidea</taxon>
        <taxon>Schistosomatidae</taxon>
        <taxon>Schistosoma</taxon>
    </lineage>
</organism>
<dbReference type="WBParaSite" id="SCUD_0001666101-mRNA-1">
    <property type="protein sequence ID" value="SCUD_0001666101-mRNA-1"/>
    <property type="gene ID" value="SCUD_0001666101"/>
</dbReference>
<dbReference type="AlphaFoldDB" id="A0A183KNM9"/>
<reference evidence="1" key="1">
    <citation type="submission" date="2016-06" db="UniProtKB">
        <authorList>
            <consortium name="WormBaseParasite"/>
        </authorList>
    </citation>
    <scope>IDENTIFICATION</scope>
</reference>
<protein>
    <submittedName>
        <fullName evidence="1">Ovule protein</fullName>
    </submittedName>
</protein>
<sequence length="67" mass="7343">MENWLIIGLLLPKVSNPTILQKYVFTGLPLSFGSFSSDITSLCNTRTPNSYCVAGSKSRRIISKCSS</sequence>
<name>A0A183KNM9_9TREM</name>